<keyword evidence="3" id="KW-1185">Reference proteome</keyword>
<dbReference type="InterPro" id="IPR036397">
    <property type="entry name" value="RNaseH_sf"/>
</dbReference>
<evidence type="ECO:0000313" key="2">
    <source>
        <dbReference type="EMBL" id="GJD53851.1"/>
    </source>
</evidence>
<proteinExistence type="predicted"/>
<gene>
    <name evidence="2" type="ORF">OPKNFCMD_6630</name>
</gene>
<evidence type="ECO:0000259" key="1">
    <source>
        <dbReference type="PROSITE" id="PS50994"/>
    </source>
</evidence>
<dbReference type="NCBIfam" id="NF033516">
    <property type="entry name" value="transpos_IS3"/>
    <property type="match status" value="1"/>
</dbReference>
<dbReference type="InterPro" id="IPR012337">
    <property type="entry name" value="RNaseH-like_sf"/>
</dbReference>
<dbReference type="Pfam" id="PF13276">
    <property type="entry name" value="HTH_21"/>
    <property type="match status" value="1"/>
</dbReference>
<dbReference type="Gene3D" id="3.30.420.10">
    <property type="entry name" value="Ribonuclease H-like superfamily/Ribonuclease H"/>
    <property type="match status" value="1"/>
</dbReference>
<dbReference type="SUPFAM" id="SSF53098">
    <property type="entry name" value="Ribonuclease H-like"/>
    <property type="match status" value="1"/>
</dbReference>
<reference evidence="2" key="2">
    <citation type="submission" date="2021-08" db="EMBL/GenBank/DDBJ databases">
        <authorList>
            <person name="Tani A."/>
            <person name="Ola A."/>
            <person name="Ogura Y."/>
            <person name="Katsura K."/>
            <person name="Hayashi T."/>
        </authorList>
    </citation>
    <scope>NUCLEOTIDE SEQUENCE</scope>
    <source>
        <strain evidence="2">KCTC 52305</strain>
    </source>
</reference>
<dbReference type="InterPro" id="IPR025948">
    <property type="entry name" value="HTH-like_dom"/>
</dbReference>
<dbReference type="Proteomes" id="UP001055167">
    <property type="component" value="Unassembled WGS sequence"/>
</dbReference>
<dbReference type="PANTHER" id="PTHR47515">
    <property type="entry name" value="LOW CALCIUM RESPONSE LOCUS PROTEIN T"/>
    <property type="match status" value="1"/>
</dbReference>
<accession>A0ABQ4R810</accession>
<feature type="domain" description="Integrase catalytic" evidence="1">
    <location>
        <begin position="107"/>
        <end position="273"/>
    </location>
</feature>
<dbReference type="EMBL" id="BPQH01000039">
    <property type="protein sequence ID" value="GJD53851.1"/>
    <property type="molecule type" value="Genomic_DNA"/>
</dbReference>
<dbReference type="PROSITE" id="PS50994">
    <property type="entry name" value="INTEGRASE"/>
    <property type="match status" value="1"/>
</dbReference>
<organism evidence="2 3">
    <name type="scientific">Methylobacterium crusticola</name>
    <dbReference type="NCBI Taxonomy" id="1697972"/>
    <lineage>
        <taxon>Bacteria</taxon>
        <taxon>Pseudomonadati</taxon>
        <taxon>Pseudomonadota</taxon>
        <taxon>Alphaproteobacteria</taxon>
        <taxon>Hyphomicrobiales</taxon>
        <taxon>Methylobacteriaceae</taxon>
        <taxon>Methylobacterium</taxon>
    </lineage>
</organism>
<dbReference type="Pfam" id="PF13683">
    <property type="entry name" value="rve_3"/>
    <property type="match status" value="1"/>
</dbReference>
<sequence>MRPAVRREVVGHLQVTHGISERRACQATGFGRSSQRYRTRSDPQVALRMRLKELAAARVRYGYRRLHVLLRREGWILNHKRTYRLYRDEGLSIRRKLPKRKRAWRYRQGRPAIGGPNEVWEMDFMSDGLFDGRPFRILTVVDCHTREALSLSPRATFRAYQVVEVLDALVRLRGRPNSLRVDNGPDFAGRMLDQWAYLDGVKLDFSRPGKPTDNAYIEAFNGRLRAECLNASWFLSLADARARIEEGRCHSNEDRPDTALGGLTPRAFANQAVTARELA</sequence>
<dbReference type="InterPro" id="IPR048020">
    <property type="entry name" value="Transpos_IS3"/>
</dbReference>
<comment type="caution">
    <text evidence="2">The sequence shown here is derived from an EMBL/GenBank/DDBJ whole genome shotgun (WGS) entry which is preliminary data.</text>
</comment>
<evidence type="ECO:0000313" key="3">
    <source>
        <dbReference type="Proteomes" id="UP001055167"/>
    </source>
</evidence>
<name>A0ABQ4R810_9HYPH</name>
<protein>
    <submittedName>
        <fullName evidence="2">IS3 family transposase ISMra1</fullName>
    </submittedName>
</protein>
<reference evidence="2" key="1">
    <citation type="journal article" date="2021" name="Front. Microbiol.">
        <title>Comprehensive Comparative Genomics and Phenotyping of Methylobacterium Species.</title>
        <authorList>
            <person name="Alessa O."/>
            <person name="Ogura Y."/>
            <person name="Fujitani Y."/>
            <person name="Takami H."/>
            <person name="Hayashi T."/>
            <person name="Sahin N."/>
            <person name="Tani A."/>
        </authorList>
    </citation>
    <scope>NUCLEOTIDE SEQUENCE</scope>
    <source>
        <strain evidence="2">KCTC 52305</strain>
    </source>
</reference>
<dbReference type="PANTHER" id="PTHR47515:SF1">
    <property type="entry name" value="BLR2054 PROTEIN"/>
    <property type="match status" value="1"/>
</dbReference>
<dbReference type="InterPro" id="IPR001584">
    <property type="entry name" value="Integrase_cat-core"/>
</dbReference>